<dbReference type="GO" id="GO:0006508">
    <property type="term" value="P:proteolysis"/>
    <property type="evidence" value="ECO:0007669"/>
    <property type="project" value="UniProtKB-KW"/>
</dbReference>
<dbReference type="Proteomes" id="UP001152484">
    <property type="component" value="Unassembled WGS sequence"/>
</dbReference>
<dbReference type="GO" id="GO:0003676">
    <property type="term" value="F:nucleic acid binding"/>
    <property type="evidence" value="ECO:0007669"/>
    <property type="project" value="InterPro"/>
</dbReference>
<dbReference type="InterPro" id="IPR036397">
    <property type="entry name" value="RNaseH_sf"/>
</dbReference>
<comment type="caution">
    <text evidence="3">The sequence shown here is derived from an EMBL/GenBank/DDBJ whole genome shotgun (WGS) entry which is preliminary data.</text>
</comment>
<keyword evidence="1" id="KW-0378">Hydrolase</keyword>
<dbReference type="EMBL" id="CAMAPE010000004">
    <property type="protein sequence ID" value="CAH9056331.1"/>
    <property type="molecule type" value="Genomic_DNA"/>
</dbReference>
<dbReference type="OrthoDB" id="1304467at2759"/>
<dbReference type="PANTHER" id="PTHR42648:SF25">
    <property type="entry name" value="RNA-DIRECTED DNA POLYMERASE"/>
    <property type="match status" value="1"/>
</dbReference>
<dbReference type="Pfam" id="PF13976">
    <property type="entry name" value="gag_pre-integrs"/>
    <property type="match status" value="1"/>
</dbReference>
<name>A0A9P0YHJ3_CUSEU</name>
<keyword evidence="4" id="KW-1185">Reference proteome</keyword>
<organism evidence="3 4">
    <name type="scientific">Cuscuta europaea</name>
    <name type="common">European dodder</name>
    <dbReference type="NCBI Taxonomy" id="41803"/>
    <lineage>
        <taxon>Eukaryota</taxon>
        <taxon>Viridiplantae</taxon>
        <taxon>Streptophyta</taxon>
        <taxon>Embryophyta</taxon>
        <taxon>Tracheophyta</taxon>
        <taxon>Spermatophyta</taxon>
        <taxon>Magnoliopsida</taxon>
        <taxon>eudicotyledons</taxon>
        <taxon>Gunneridae</taxon>
        <taxon>Pentapetalae</taxon>
        <taxon>asterids</taxon>
        <taxon>lamiids</taxon>
        <taxon>Solanales</taxon>
        <taxon>Convolvulaceae</taxon>
        <taxon>Cuscuteae</taxon>
        <taxon>Cuscuta</taxon>
        <taxon>Cuscuta subgen. Cuscuta</taxon>
    </lineage>
</organism>
<dbReference type="Pfam" id="PF00665">
    <property type="entry name" value="rve"/>
    <property type="match status" value="1"/>
</dbReference>
<dbReference type="Pfam" id="PF22936">
    <property type="entry name" value="Pol_BBD"/>
    <property type="match status" value="1"/>
</dbReference>
<evidence type="ECO:0000313" key="4">
    <source>
        <dbReference type="Proteomes" id="UP001152484"/>
    </source>
</evidence>
<accession>A0A9P0YHJ3</accession>
<dbReference type="GO" id="GO:0015074">
    <property type="term" value="P:DNA integration"/>
    <property type="evidence" value="ECO:0007669"/>
    <property type="project" value="InterPro"/>
</dbReference>
<dbReference type="AlphaFoldDB" id="A0A9P0YHJ3"/>
<reference evidence="3" key="1">
    <citation type="submission" date="2022-07" db="EMBL/GenBank/DDBJ databases">
        <authorList>
            <person name="Macas J."/>
            <person name="Novak P."/>
            <person name="Neumann P."/>
        </authorList>
    </citation>
    <scope>NUCLEOTIDE SEQUENCE</scope>
</reference>
<evidence type="ECO:0000259" key="2">
    <source>
        <dbReference type="PROSITE" id="PS50994"/>
    </source>
</evidence>
<dbReference type="InterPro" id="IPR054722">
    <property type="entry name" value="PolX-like_BBD"/>
</dbReference>
<dbReference type="InterPro" id="IPR039537">
    <property type="entry name" value="Retrotran_Ty1/copia-like"/>
</dbReference>
<dbReference type="InterPro" id="IPR001584">
    <property type="entry name" value="Integrase_cat-core"/>
</dbReference>
<dbReference type="PANTHER" id="PTHR42648">
    <property type="entry name" value="TRANSPOSASE, PUTATIVE-RELATED"/>
    <property type="match status" value="1"/>
</dbReference>
<evidence type="ECO:0000256" key="1">
    <source>
        <dbReference type="ARBA" id="ARBA00022670"/>
    </source>
</evidence>
<keyword evidence="1" id="KW-0645">Protease</keyword>
<protein>
    <recommendedName>
        <fullName evidence="2">Integrase catalytic domain-containing protein</fullName>
    </recommendedName>
</protein>
<dbReference type="InterPro" id="IPR012337">
    <property type="entry name" value="RNaseH-like_sf"/>
</dbReference>
<dbReference type="InterPro" id="IPR025724">
    <property type="entry name" value="GAG-pre-integrase_dom"/>
</dbReference>
<sequence>MNEKARARTHGILTTAQVITFSGSENTFVIQMNRSLGLVKFGDGYGVQIKGKGSILFQFKGGKQRLLTEVYYIPALRNNIISCVQLAEGGNKIVINGDHLWMYDSFGTLLIKVKRLPNRLCKALIASCDPVCLLANIIDVAWLWHARLGHVNFSSIKMLAQKEMAIGVPLISKPNKLCKGYLVAKKTRQPILLQTNYHEKEPLELLHADLCGPITPSTLAGNNYFMLIVDDYSRWTWVFVIRLKDQVFGLFKKFKQQVENMSGCRVKTLRTDRGGEFLSNEFTKFCEDEGIQRHVTTPYT</sequence>
<gene>
    <name evidence="3" type="ORF">CEURO_LOCUS902</name>
</gene>
<dbReference type="PROSITE" id="PS50994">
    <property type="entry name" value="INTEGRASE"/>
    <property type="match status" value="1"/>
</dbReference>
<feature type="domain" description="Integrase catalytic" evidence="2">
    <location>
        <begin position="198"/>
        <end position="300"/>
    </location>
</feature>
<dbReference type="Gene3D" id="3.30.420.10">
    <property type="entry name" value="Ribonuclease H-like superfamily/Ribonuclease H"/>
    <property type="match status" value="1"/>
</dbReference>
<dbReference type="GO" id="GO:0008233">
    <property type="term" value="F:peptidase activity"/>
    <property type="evidence" value="ECO:0007669"/>
    <property type="project" value="UniProtKB-KW"/>
</dbReference>
<dbReference type="SUPFAM" id="SSF53098">
    <property type="entry name" value="Ribonuclease H-like"/>
    <property type="match status" value="1"/>
</dbReference>
<proteinExistence type="predicted"/>
<evidence type="ECO:0000313" key="3">
    <source>
        <dbReference type="EMBL" id="CAH9056331.1"/>
    </source>
</evidence>